<dbReference type="RefSeq" id="WP_074651517.1">
    <property type="nucleotide sequence ID" value="NZ_FMZR01000016.1"/>
</dbReference>
<keyword evidence="4" id="KW-0233">DNA recombination</keyword>
<proteinExistence type="inferred from homology"/>
<evidence type="ECO:0000256" key="1">
    <source>
        <dbReference type="ARBA" id="ARBA00009402"/>
    </source>
</evidence>
<evidence type="ECO:0000256" key="3">
    <source>
        <dbReference type="ARBA" id="ARBA00023125"/>
    </source>
</evidence>
<keyword evidence="3" id="KW-0238">DNA-binding</keyword>
<dbReference type="Proteomes" id="UP000183507">
    <property type="component" value="Unassembled WGS sequence"/>
</dbReference>
<dbReference type="AlphaFoldDB" id="A0A1G7AXI5"/>
<dbReference type="InterPro" id="IPR002513">
    <property type="entry name" value="Tn3_Tnp_DDE_dom"/>
</dbReference>
<evidence type="ECO:0000313" key="7">
    <source>
        <dbReference type="EMBL" id="SDE19422.1"/>
    </source>
</evidence>
<dbReference type="Pfam" id="PF13700">
    <property type="entry name" value="DUF4158"/>
    <property type="match status" value="1"/>
</dbReference>
<evidence type="ECO:0000259" key="6">
    <source>
        <dbReference type="Pfam" id="PF13700"/>
    </source>
</evidence>
<evidence type="ECO:0000313" key="8">
    <source>
        <dbReference type="Proteomes" id="UP000183507"/>
    </source>
</evidence>
<feature type="domain" description="Tn3 transposase DDE" evidence="5">
    <location>
        <begin position="583"/>
        <end position="968"/>
    </location>
</feature>
<dbReference type="InterPro" id="IPR025296">
    <property type="entry name" value="DUF4158"/>
</dbReference>
<reference evidence="8" key="1">
    <citation type="submission" date="2016-10" db="EMBL/GenBank/DDBJ databases">
        <authorList>
            <person name="Varghese N."/>
        </authorList>
    </citation>
    <scope>NUCLEOTIDE SEQUENCE [LARGE SCALE GENOMIC DNA]</scope>
    <source>
        <strain evidence="8">KPR-7A</strain>
    </source>
</reference>
<dbReference type="InterPro" id="IPR047653">
    <property type="entry name" value="Tn3-like_transpos"/>
</dbReference>
<accession>A0A1G7AXI5</accession>
<evidence type="ECO:0000256" key="4">
    <source>
        <dbReference type="ARBA" id="ARBA00023172"/>
    </source>
</evidence>
<organism evidence="7 8">
    <name type="scientific">Bacillus wiedmannii</name>
    <dbReference type="NCBI Taxonomy" id="1890302"/>
    <lineage>
        <taxon>Bacteria</taxon>
        <taxon>Bacillati</taxon>
        <taxon>Bacillota</taxon>
        <taxon>Bacilli</taxon>
        <taxon>Bacillales</taxon>
        <taxon>Bacillaceae</taxon>
        <taxon>Bacillus</taxon>
        <taxon>Bacillus cereus group</taxon>
    </lineage>
</organism>
<dbReference type="GO" id="GO:0003677">
    <property type="term" value="F:DNA binding"/>
    <property type="evidence" value="ECO:0007669"/>
    <property type="project" value="UniProtKB-KW"/>
</dbReference>
<comment type="similarity">
    <text evidence="1">Belongs to the transposase 7 family.</text>
</comment>
<name>A0A1G7AXI5_9BACI</name>
<dbReference type="EMBL" id="FMZR01000016">
    <property type="protein sequence ID" value="SDE19422.1"/>
    <property type="molecule type" value="Genomic_DNA"/>
</dbReference>
<keyword evidence="2" id="KW-0815">Transposition</keyword>
<evidence type="ECO:0000256" key="2">
    <source>
        <dbReference type="ARBA" id="ARBA00022578"/>
    </source>
</evidence>
<dbReference type="GO" id="GO:0006313">
    <property type="term" value="P:DNA transposition"/>
    <property type="evidence" value="ECO:0007669"/>
    <property type="project" value="InterPro"/>
</dbReference>
<dbReference type="GO" id="GO:0004803">
    <property type="term" value="F:transposase activity"/>
    <property type="evidence" value="ECO:0007669"/>
    <property type="project" value="InterPro"/>
</dbReference>
<evidence type="ECO:0000259" key="5">
    <source>
        <dbReference type="Pfam" id="PF01526"/>
    </source>
</evidence>
<dbReference type="NCBIfam" id="NF033527">
    <property type="entry name" value="transpos_Tn3"/>
    <property type="match status" value="1"/>
</dbReference>
<dbReference type="Pfam" id="PF01526">
    <property type="entry name" value="DDE_Tnp_Tn3"/>
    <property type="match status" value="1"/>
</dbReference>
<sequence>MVTRELLTSSQRAYFYEIPEYMDQREILRYYTISDEELQIINKQRGAANRLGFAIQIAYLRFPGRPLSANEKVPDFIVHTIAKQLGISPSAIQNYARDRDTTRREHLIKIRSTFGFRTFTVKEYRELARWLLPMAMKTDQGHLLVEALIIEMRKRKIILPAIYAIEHLAWAVRERAHRRIFKQLTKGLTRSQCKQLDRILSVGEGYKYSYISWLRQPPGVISVKNFHKIMDRIEFIQKLNLPLDNGREVHQNRLLQMARGGSRYSNQHLSRFHELKRHATLMAFLIHIYAFLTDQGIEMLEKLMGRMFNRGEKKHKEHFQKDGKAINEKVRLYAKVGKALIEAKELEQNPFESLQSIISWEQFVKSVQQAEELARPAEFDYLELLDNHYGHFRKFAPRLLRTYVFKASKASNTLFQALEMLKEINQTGKRKIPETAPMDFLKSKWFKHVIKDNGIDRHYYEFGVFSELCTHLRAGDMWVVGSKQYKDFEEYLLPQEKWCELKNKKQVPLTISTNIDQYLQERFQLMEEQLSKVNHLIQNQLLPDVEIYADKIQIASLKKMIPDEVEDLTRLIYSVLPRIKLTELLVEVDSWTHFSKHFVHLHTQTEPKDKSVLFAAILADGINLGLSKMADACPNISYTQLAWISDWYIRDENYSKSLGAITDFQHKYPFSSHWGDGSTSSSDGQFFRAGGQSSPLAQVNAKHGRDPGLSFYTHISDQYAPFYVQVISSSEEAPHIIDGLLYHETDLKIEEHYTDAAGFVDHVFAMCHMLGFRFAPRIKTFSKNKIYTFEKPVNHPHLEFMIGGTIHTKKIRENWDDLLRLTSSVRNGTVTASLILKKLAAYPRQNSVSVTLREIGRIERTLYTLEWLQSPDLRRRVHVGLNKGEAKHALARAVFFNRLGEIRDRSYEDQLHRASGLQLLISAIVLWNTVYISRAVDALRAKGVSIPEEYLQHISPLGWEHITLTGDYVWNLNQKTNFNNLRPLREKNSIKKR</sequence>
<protein>
    <submittedName>
        <fullName evidence="7">Transposase and inactivated derivatives, TnpA family</fullName>
    </submittedName>
</protein>
<gene>
    <name evidence="7" type="ORF">SAMN04487767_11650</name>
</gene>
<feature type="domain" description="DUF4158" evidence="6">
    <location>
        <begin position="6"/>
        <end position="172"/>
    </location>
</feature>